<dbReference type="GO" id="GO:0050570">
    <property type="term" value="F:4-hydroxythreonine-4-phosphate dehydrogenase activity"/>
    <property type="evidence" value="ECO:0007669"/>
    <property type="project" value="UniProtKB-EC"/>
</dbReference>
<evidence type="ECO:0000313" key="4">
    <source>
        <dbReference type="EMBL" id="MCW6508757.1"/>
    </source>
</evidence>
<dbReference type="NCBIfam" id="TIGR00557">
    <property type="entry name" value="pdxA"/>
    <property type="match status" value="1"/>
</dbReference>
<dbReference type="GO" id="GO:0046872">
    <property type="term" value="F:metal ion binding"/>
    <property type="evidence" value="ECO:0007669"/>
    <property type="project" value="UniProtKB-KW"/>
</dbReference>
<evidence type="ECO:0000313" key="5">
    <source>
        <dbReference type="Proteomes" id="UP001165667"/>
    </source>
</evidence>
<dbReference type="SUPFAM" id="SSF53659">
    <property type="entry name" value="Isocitrate/Isopropylmalate dehydrogenase-like"/>
    <property type="match status" value="1"/>
</dbReference>
<dbReference type="Pfam" id="PF04166">
    <property type="entry name" value="PdxA"/>
    <property type="match status" value="1"/>
</dbReference>
<gene>
    <name evidence="4" type="primary">pdxA</name>
    <name evidence="4" type="ORF">M8523_12085</name>
</gene>
<keyword evidence="5" id="KW-1185">Reference proteome</keyword>
<dbReference type="Gene3D" id="3.40.718.10">
    <property type="entry name" value="Isopropylmalate Dehydrogenase"/>
    <property type="match status" value="1"/>
</dbReference>
<dbReference type="EC" id="1.1.1.262" evidence="4"/>
<dbReference type="GO" id="GO:0051287">
    <property type="term" value="F:NAD binding"/>
    <property type="evidence" value="ECO:0007669"/>
    <property type="project" value="InterPro"/>
</dbReference>
<keyword evidence="3" id="KW-0520">NAD</keyword>
<dbReference type="PANTHER" id="PTHR30004:SF6">
    <property type="entry name" value="D-THREONATE 4-PHOSPHATE DEHYDROGENASE"/>
    <property type="match status" value="1"/>
</dbReference>
<evidence type="ECO:0000256" key="1">
    <source>
        <dbReference type="ARBA" id="ARBA00022723"/>
    </source>
</evidence>
<dbReference type="EMBL" id="JAMOIM010000007">
    <property type="protein sequence ID" value="MCW6508757.1"/>
    <property type="molecule type" value="Genomic_DNA"/>
</dbReference>
<dbReference type="PANTHER" id="PTHR30004">
    <property type="entry name" value="4-HYDROXYTHREONINE-4-PHOSPHATE DEHYDROGENASE"/>
    <property type="match status" value="1"/>
</dbReference>
<keyword evidence="1" id="KW-0479">Metal-binding</keyword>
<proteinExistence type="predicted"/>
<keyword evidence="2 4" id="KW-0560">Oxidoreductase</keyword>
<dbReference type="AlphaFoldDB" id="A0AA41Z3U0"/>
<accession>A0AA41Z3U0</accession>
<protein>
    <submittedName>
        <fullName evidence="4">4-hydroxythreonine-4-phosphate dehydrogenase PdxA</fullName>
        <ecNumber evidence="4">1.1.1.262</ecNumber>
    </submittedName>
</protein>
<evidence type="ECO:0000256" key="2">
    <source>
        <dbReference type="ARBA" id="ARBA00023002"/>
    </source>
</evidence>
<dbReference type="RefSeq" id="WP_282585128.1">
    <property type="nucleotide sequence ID" value="NZ_JAMOIM010000007.1"/>
</dbReference>
<dbReference type="Proteomes" id="UP001165667">
    <property type="component" value="Unassembled WGS sequence"/>
</dbReference>
<evidence type="ECO:0000256" key="3">
    <source>
        <dbReference type="ARBA" id="ARBA00023027"/>
    </source>
</evidence>
<name>A0AA41Z3U0_9HYPH</name>
<organism evidence="4 5">
    <name type="scientific">Lichenifustis flavocetrariae</name>
    <dbReference type="NCBI Taxonomy" id="2949735"/>
    <lineage>
        <taxon>Bacteria</taxon>
        <taxon>Pseudomonadati</taxon>
        <taxon>Pseudomonadota</taxon>
        <taxon>Alphaproteobacteria</taxon>
        <taxon>Hyphomicrobiales</taxon>
        <taxon>Lichenihabitantaceae</taxon>
        <taxon>Lichenifustis</taxon>
    </lineage>
</organism>
<sequence length="352" mass="37124">MFRPRIAVTTGDPAGVGPEIVARAAGVLRPRIENGEFALLLIGSAATHKAVLADLGIEDVSPAITKDRLADPSIGLAFHDVDQGGARVPVGRSTAEGGRVAYDAIAESVRLALDGTVDAICTGPISKEALNFAGHHYSGHTELLADLTKARDSVMLLAHGNMRVSHITTHVALEDVPRRVTPERIRRVVTLTDEALKALGLGRRKIAIAALNPHAGEGGLFGRQDIDVVEPTIRELKASGFDVEGPVPGDTVFVKLHAKQYDAVVAMYHDQGHIPVKLLGFSVDAETGKWNALSGVNVTLGLPIIRTSVDHGTAFDIAGKGIASETSLIEAIELAIQLAAARQPARRLDAVP</sequence>
<dbReference type="InterPro" id="IPR005255">
    <property type="entry name" value="PdxA_fam"/>
</dbReference>
<reference evidence="4" key="1">
    <citation type="submission" date="2022-05" db="EMBL/GenBank/DDBJ databases">
        <authorList>
            <person name="Pankratov T."/>
        </authorList>
    </citation>
    <scope>NUCLEOTIDE SEQUENCE</scope>
    <source>
        <strain evidence="4">BP6-180914</strain>
    </source>
</reference>
<comment type="caution">
    <text evidence="4">The sequence shown here is derived from an EMBL/GenBank/DDBJ whole genome shotgun (WGS) entry which is preliminary data.</text>
</comment>